<dbReference type="Pfam" id="PF06258">
    <property type="entry name" value="Mito_fiss_Elm1"/>
    <property type="match status" value="1"/>
</dbReference>
<evidence type="ECO:0000313" key="3">
    <source>
        <dbReference type="Proteomes" id="UP000253551"/>
    </source>
</evidence>
<dbReference type="AlphaFoldDB" id="A0A367KXH8"/>
<dbReference type="EMBL" id="PJQM01000063">
    <property type="protein sequence ID" value="RCI06919.1"/>
    <property type="molecule type" value="Genomic_DNA"/>
</dbReference>
<feature type="chain" id="PRO_5016926703" description="Mitochondrial fission protein ELM1" evidence="1">
    <location>
        <begin position="24"/>
        <end position="388"/>
    </location>
</feature>
<dbReference type="InterPro" id="IPR009367">
    <property type="entry name" value="Elm1-like"/>
</dbReference>
<keyword evidence="3" id="KW-1185">Reference proteome</keyword>
<sequence length="388" mass="44071">MVANMRLHVKLICFSWPLWVVTDGGIESTLQALALGKRLSGSNTISENLKLKTIVSSKKLQMFPSIIQKYIVDYSTSKNNDSKMPWYLSYSEDSKQTEDSYPDYIIASGQHAVPACLYLSKAAKNCFSVYLGYPNIPFVNFSQVVLPKYEANAKMAVLGPLARQKNGIITPAPLLDVTTSVTSRSDAFFKKDTFSAVIVGGYSPDCKWYSEDAVSLADNVKRFEDKVVIVYTDRTPDLVKEKIQERIEGEKSIKIWDSTKEKKTLEKISKYEDIVTNSQRVILTADLDYATAHAVSKNKPVYLTFGGNSRSYLLHFYRWILDNNLARKLRMDRGKYRSSQVQDEYSYLGHHASWGNANKVFQMENTMTFVTNEIQAIRDEAITGKRRQ</sequence>
<feature type="signal peptide" evidence="1">
    <location>
        <begin position="1"/>
        <end position="23"/>
    </location>
</feature>
<accession>A0A367KXH8</accession>
<evidence type="ECO:0000256" key="1">
    <source>
        <dbReference type="SAM" id="SignalP"/>
    </source>
</evidence>
<organism evidence="2 3">
    <name type="scientific">Rhizopus stolonifer</name>
    <name type="common">Rhizopus nigricans</name>
    <dbReference type="NCBI Taxonomy" id="4846"/>
    <lineage>
        <taxon>Eukaryota</taxon>
        <taxon>Fungi</taxon>
        <taxon>Fungi incertae sedis</taxon>
        <taxon>Mucoromycota</taxon>
        <taxon>Mucoromycotina</taxon>
        <taxon>Mucoromycetes</taxon>
        <taxon>Mucorales</taxon>
        <taxon>Mucorineae</taxon>
        <taxon>Rhizopodaceae</taxon>
        <taxon>Rhizopus</taxon>
    </lineage>
</organism>
<dbReference type="OrthoDB" id="1856981at2759"/>
<protein>
    <recommendedName>
        <fullName evidence="4">Mitochondrial fission protein ELM1</fullName>
    </recommendedName>
</protein>
<keyword evidence="1" id="KW-0732">Signal</keyword>
<dbReference type="Proteomes" id="UP000253551">
    <property type="component" value="Unassembled WGS sequence"/>
</dbReference>
<gene>
    <name evidence="2" type="ORF">CU098_013576</name>
</gene>
<evidence type="ECO:0008006" key="4">
    <source>
        <dbReference type="Google" id="ProtNLM"/>
    </source>
</evidence>
<reference evidence="2 3" key="1">
    <citation type="journal article" date="2018" name="G3 (Bethesda)">
        <title>Phylogenetic and Phylogenomic Definition of Rhizopus Species.</title>
        <authorList>
            <person name="Gryganskyi A.P."/>
            <person name="Golan J."/>
            <person name="Dolatabadi S."/>
            <person name="Mondo S."/>
            <person name="Robb S."/>
            <person name="Idnurm A."/>
            <person name="Muszewska A."/>
            <person name="Steczkiewicz K."/>
            <person name="Masonjones S."/>
            <person name="Liao H.L."/>
            <person name="Gajdeczka M.T."/>
            <person name="Anike F."/>
            <person name="Vuek A."/>
            <person name="Anishchenko I.M."/>
            <person name="Voigt K."/>
            <person name="de Hoog G.S."/>
            <person name="Smith M.E."/>
            <person name="Heitman J."/>
            <person name="Vilgalys R."/>
            <person name="Stajich J.E."/>
        </authorList>
    </citation>
    <scope>NUCLEOTIDE SEQUENCE [LARGE SCALE GENOMIC DNA]</scope>
    <source>
        <strain evidence="2 3">LSU 92-RS-03</strain>
    </source>
</reference>
<name>A0A367KXH8_RHIST</name>
<comment type="caution">
    <text evidence="2">The sequence shown here is derived from an EMBL/GenBank/DDBJ whole genome shotgun (WGS) entry which is preliminary data.</text>
</comment>
<proteinExistence type="predicted"/>
<evidence type="ECO:0000313" key="2">
    <source>
        <dbReference type="EMBL" id="RCI06919.1"/>
    </source>
</evidence>